<evidence type="ECO:0000313" key="3">
    <source>
        <dbReference type="Proteomes" id="UP000799302"/>
    </source>
</evidence>
<keyword evidence="3" id="KW-1185">Reference proteome</keyword>
<name>A0A6A6UBR9_9PEZI</name>
<accession>A0A6A6UBR9</accession>
<feature type="compositionally biased region" description="Basic residues" evidence="1">
    <location>
        <begin position="70"/>
        <end position="92"/>
    </location>
</feature>
<evidence type="ECO:0000256" key="1">
    <source>
        <dbReference type="SAM" id="MobiDB-lite"/>
    </source>
</evidence>
<reference evidence="2" key="1">
    <citation type="journal article" date="2020" name="Stud. Mycol.">
        <title>101 Dothideomycetes genomes: a test case for predicting lifestyles and emergence of pathogens.</title>
        <authorList>
            <person name="Haridas S."/>
            <person name="Albert R."/>
            <person name="Binder M."/>
            <person name="Bloem J."/>
            <person name="Labutti K."/>
            <person name="Salamov A."/>
            <person name="Andreopoulos B."/>
            <person name="Baker S."/>
            <person name="Barry K."/>
            <person name="Bills G."/>
            <person name="Bluhm B."/>
            <person name="Cannon C."/>
            <person name="Castanera R."/>
            <person name="Culley D."/>
            <person name="Daum C."/>
            <person name="Ezra D."/>
            <person name="Gonzalez J."/>
            <person name="Henrissat B."/>
            <person name="Kuo A."/>
            <person name="Liang C."/>
            <person name="Lipzen A."/>
            <person name="Lutzoni F."/>
            <person name="Magnuson J."/>
            <person name="Mondo S."/>
            <person name="Nolan M."/>
            <person name="Ohm R."/>
            <person name="Pangilinan J."/>
            <person name="Park H.-J."/>
            <person name="Ramirez L."/>
            <person name="Alfaro M."/>
            <person name="Sun H."/>
            <person name="Tritt A."/>
            <person name="Yoshinaga Y."/>
            <person name="Zwiers L.-H."/>
            <person name="Turgeon B."/>
            <person name="Goodwin S."/>
            <person name="Spatafora J."/>
            <person name="Crous P."/>
            <person name="Grigoriev I."/>
        </authorList>
    </citation>
    <scope>NUCLEOTIDE SEQUENCE</scope>
    <source>
        <strain evidence="2">CBS 115976</strain>
    </source>
</reference>
<proteinExistence type="predicted"/>
<dbReference type="EMBL" id="MU004235">
    <property type="protein sequence ID" value="KAF2669360.1"/>
    <property type="molecule type" value="Genomic_DNA"/>
</dbReference>
<feature type="region of interest" description="Disordered" evidence="1">
    <location>
        <begin position="1"/>
        <end position="108"/>
    </location>
</feature>
<dbReference type="AlphaFoldDB" id="A0A6A6UBR9"/>
<evidence type="ECO:0000313" key="2">
    <source>
        <dbReference type="EMBL" id="KAF2669360.1"/>
    </source>
</evidence>
<organism evidence="2 3">
    <name type="scientific">Microthyrium microscopicum</name>
    <dbReference type="NCBI Taxonomy" id="703497"/>
    <lineage>
        <taxon>Eukaryota</taxon>
        <taxon>Fungi</taxon>
        <taxon>Dikarya</taxon>
        <taxon>Ascomycota</taxon>
        <taxon>Pezizomycotina</taxon>
        <taxon>Dothideomycetes</taxon>
        <taxon>Dothideomycetes incertae sedis</taxon>
        <taxon>Microthyriales</taxon>
        <taxon>Microthyriaceae</taxon>
        <taxon>Microthyrium</taxon>
    </lineage>
</organism>
<feature type="compositionally biased region" description="Polar residues" evidence="1">
    <location>
        <begin position="7"/>
        <end position="16"/>
    </location>
</feature>
<dbReference type="Proteomes" id="UP000799302">
    <property type="component" value="Unassembled WGS sequence"/>
</dbReference>
<protein>
    <submittedName>
        <fullName evidence="2">Uncharacterized protein</fullName>
    </submittedName>
</protein>
<sequence length="143" mass="16567">MVGYTKPKSQTHTASHITLKEVDQAKTRNHIRTPHRKRPSSLTVRQPLTWHETRTTNTSQPRLMYTTPYNRHRRRQIGTKKRSRRNINKTKKSLAAGIDTPPFPSKNHTKKLNATLTHKTSSHSYCHITPTPTHQHSSNFPSF</sequence>
<feature type="compositionally biased region" description="Basic residues" evidence="1">
    <location>
        <begin position="27"/>
        <end position="39"/>
    </location>
</feature>
<gene>
    <name evidence="2" type="ORF">BT63DRAFT_455343</name>
</gene>